<evidence type="ECO:0000259" key="1">
    <source>
        <dbReference type="Pfam" id="PF04248"/>
    </source>
</evidence>
<dbReference type="PANTHER" id="PTHR34310">
    <property type="entry name" value="DUF427 DOMAIN PROTEIN (AFU_ORTHOLOGUE AFUA_3G02220)"/>
    <property type="match status" value="1"/>
</dbReference>
<dbReference type="OrthoDB" id="9815163at2"/>
<dbReference type="Gene3D" id="2.170.150.40">
    <property type="entry name" value="Domain of unknown function (DUF427)"/>
    <property type="match status" value="1"/>
</dbReference>
<accession>A0A1I5M0S9</accession>
<dbReference type="RefSeq" id="WP_093417913.1">
    <property type="nucleotide sequence ID" value="NZ_FOXA01000002.1"/>
</dbReference>
<evidence type="ECO:0000313" key="2">
    <source>
        <dbReference type="EMBL" id="SFP03169.1"/>
    </source>
</evidence>
<dbReference type="AlphaFoldDB" id="A0A1I5M0S9"/>
<dbReference type="Proteomes" id="UP000199356">
    <property type="component" value="Unassembled WGS sequence"/>
</dbReference>
<evidence type="ECO:0000313" key="3">
    <source>
        <dbReference type="Proteomes" id="UP000199356"/>
    </source>
</evidence>
<protein>
    <submittedName>
        <fullName evidence="2">Uncharacterized conserved protein, DUF427 family</fullName>
    </submittedName>
</protein>
<dbReference type="Pfam" id="PF04248">
    <property type="entry name" value="NTP_transf_9"/>
    <property type="match status" value="1"/>
</dbReference>
<proteinExistence type="predicted"/>
<dbReference type="EMBL" id="FOXA01000002">
    <property type="protein sequence ID" value="SFP03169.1"/>
    <property type="molecule type" value="Genomic_DNA"/>
</dbReference>
<dbReference type="STRING" id="441119.SAMN04488047_10228"/>
<feature type="domain" description="DUF427" evidence="1">
    <location>
        <begin position="15"/>
        <end position="105"/>
    </location>
</feature>
<dbReference type="InterPro" id="IPR038694">
    <property type="entry name" value="DUF427_sf"/>
</dbReference>
<organism evidence="2 3">
    <name type="scientific">Tranquillimonas alkanivorans</name>
    <dbReference type="NCBI Taxonomy" id="441119"/>
    <lineage>
        <taxon>Bacteria</taxon>
        <taxon>Pseudomonadati</taxon>
        <taxon>Pseudomonadota</taxon>
        <taxon>Alphaproteobacteria</taxon>
        <taxon>Rhodobacterales</taxon>
        <taxon>Roseobacteraceae</taxon>
        <taxon>Tranquillimonas</taxon>
    </lineage>
</organism>
<sequence>MAKHIEVAQSPSTWVVRAGGAVIAESGQALELKEGDLPTVIYFPREDVGDAFLERSETHTHCPYKGDATYYTLVTKSGAIPDAAWSYEAPKDERADIAGFVAFHDDKVTVEQL</sequence>
<reference evidence="2 3" key="1">
    <citation type="submission" date="2016-10" db="EMBL/GenBank/DDBJ databases">
        <authorList>
            <person name="de Groot N.N."/>
        </authorList>
    </citation>
    <scope>NUCLEOTIDE SEQUENCE [LARGE SCALE GENOMIC DNA]</scope>
    <source>
        <strain evidence="2 3">DSM 19547</strain>
    </source>
</reference>
<dbReference type="PANTHER" id="PTHR34310:SF9">
    <property type="entry name" value="BLR5716 PROTEIN"/>
    <property type="match status" value="1"/>
</dbReference>
<dbReference type="InterPro" id="IPR007361">
    <property type="entry name" value="DUF427"/>
</dbReference>
<name>A0A1I5M0S9_9RHOB</name>
<gene>
    <name evidence="2" type="ORF">SAMN04488047_10228</name>
</gene>
<keyword evidence="3" id="KW-1185">Reference proteome</keyword>